<dbReference type="InterPro" id="IPR001173">
    <property type="entry name" value="Glyco_trans_2-like"/>
</dbReference>
<name>A0AAE3QQ38_9BACT</name>
<keyword evidence="3 11" id="KW-0328">Glycosyltransferase</keyword>
<evidence type="ECO:0000256" key="4">
    <source>
        <dbReference type="ARBA" id="ARBA00022679"/>
    </source>
</evidence>
<dbReference type="CDD" id="cd04187">
    <property type="entry name" value="DPM1_like_bac"/>
    <property type="match status" value="1"/>
</dbReference>
<accession>A0AAE3QQ38</accession>
<keyword evidence="4 11" id="KW-0808">Transferase</keyword>
<dbReference type="Pfam" id="PF00535">
    <property type="entry name" value="Glycos_transf_2"/>
    <property type="match status" value="1"/>
</dbReference>
<keyword evidence="5 9" id="KW-0812">Transmembrane</keyword>
<keyword evidence="6 9" id="KW-1133">Transmembrane helix</keyword>
<reference evidence="11" key="1">
    <citation type="submission" date="2023-05" db="EMBL/GenBank/DDBJ databases">
        <authorList>
            <person name="Zhang X."/>
        </authorList>
    </citation>
    <scope>NUCLEOTIDE SEQUENCE</scope>
    <source>
        <strain evidence="11">YF14B1</strain>
    </source>
</reference>
<comment type="subcellular location">
    <subcellularLocation>
        <location evidence="1">Cell membrane</location>
        <topology evidence="1">Multi-pass membrane protein</topology>
    </subcellularLocation>
</comment>
<evidence type="ECO:0000313" key="11">
    <source>
        <dbReference type="EMBL" id="MDJ1481061.1"/>
    </source>
</evidence>
<dbReference type="FunFam" id="3.90.550.10:FF:000079">
    <property type="entry name" value="Probable glycosyl transferase"/>
    <property type="match status" value="1"/>
</dbReference>
<keyword evidence="7 9" id="KW-0472">Membrane</keyword>
<feature type="transmembrane region" description="Helical" evidence="9">
    <location>
        <begin position="230"/>
        <end position="254"/>
    </location>
</feature>
<gene>
    <name evidence="11" type="ORF">QNI16_11250</name>
</gene>
<dbReference type="SUPFAM" id="SSF53448">
    <property type="entry name" value="Nucleotide-diphospho-sugar transferases"/>
    <property type="match status" value="1"/>
</dbReference>
<feature type="domain" description="Glycosyltransferase 2-like" evidence="10">
    <location>
        <begin position="6"/>
        <end position="145"/>
    </location>
</feature>
<keyword evidence="2" id="KW-1003">Cell membrane</keyword>
<evidence type="ECO:0000256" key="2">
    <source>
        <dbReference type="ARBA" id="ARBA00022475"/>
    </source>
</evidence>
<dbReference type="PANTHER" id="PTHR48090:SF1">
    <property type="entry name" value="PROPHAGE BACTOPRENOL GLUCOSYL TRANSFERASE HOMOLOG"/>
    <property type="match status" value="1"/>
</dbReference>
<dbReference type="EMBL" id="JASJOS010000004">
    <property type="protein sequence ID" value="MDJ1481061.1"/>
    <property type="molecule type" value="Genomic_DNA"/>
</dbReference>
<dbReference type="GO" id="GO:0016757">
    <property type="term" value="F:glycosyltransferase activity"/>
    <property type="evidence" value="ECO:0007669"/>
    <property type="project" value="UniProtKB-KW"/>
</dbReference>
<protein>
    <submittedName>
        <fullName evidence="11">Glycosyltransferase family 2 protein</fullName>
        <ecNumber evidence="11">2.4.-.-</ecNumber>
    </submittedName>
</protein>
<evidence type="ECO:0000256" key="5">
    <source>
        <dbReference type="ARBA" id="ARBA00022692"/>
    </source>
</evidence>
<evidence type="ECO:0000256" key="7">
    <source>
        <dbReference type="ARBA" id="ARBA00023136"/>
    </source>
</evidence>
<proteinExistence type="inferred from homology"/>
<comment type="caution">
    <text evidence="11">The sequence shown here is derived from an EMBL/GenBank/DDBJ whole genome shotgun (WGS) entry which is preliminary data.</text>
</comment>
<comment type="similarity">
    <text evidence="8">Belongs to the glycosyltransferase 2 family. GtrB subfamily.</text>
</comment>
<evidence type="ECO:0000313" key="12">
    <source>
        <dbReference type="Proteomes" id="UP001241110"/>
    </source>
</evidence>
<dbReference type="RefSeq" id="WP_313978367.1">
    <property type="nucleotide sequence ID" value="NZ_JASJOS010000004.1"/>
</dbReference>
<evidence type="ECO:0000256" key="6">
    <source>
        <dbReference type="ARBA" id="ARBA00022989"/>
    </source>
</evidence>
<dbReference type="Proteomes" id="UP001241110">
    <property type="component" value="Unassembled WGS sequence"/>
</dbReference>
<dbReference type="Gene3D" id="3.90.550.10">
    <property type="entry name" value="Spore Coat Polysaccharide Biosynthesis Protein SpsA, Chain A"/>
    <property type="match status" value="1"/>
</dbReference>
<organism evidence="11 12">
    <name type="scientific">Xanthocytophaga flava</name>
    <dbReference type="NCBI Taxonomy" id="3048013"/>
    <lineage>
        <taxon>Bacteria</taxon>
        <taxon>Pseudomonadati</taxon>
        <taxon>Bacteroidota</taxon>
        <taxon>Cytophagia</taxon>
        <taxon>Cytophagales</taxon>
        <taxon>Rhodocytophagaceae</taxon>
        <taxon>Xanthocytophaga</taxon>
    </lineage>
</organism>
<evidence type="ECO:0000256" key="1">
    <source>
        <dbReference type="ARBA" id="ARBA00004651"/>
    </source>
</evidence>
<dbReference type="InterPro" id="IPR050256">
    <property type="entry name" value="Glycosyltransferase_2"/>
</dbReference>
<feature type="transmembrane region" description="Helical" evidence="9">
    <location>
        <begin position="266"/>
        <end position="288"/>
    </location>
</feature>
<evidence type="ECO:0000256" key="9">
    <source>
        <dbReference type="SAM" id="Phobius"/>
    </source>
</evidence>
<dbReference type="EC" id="2.4.-.-" evidence="11"/>
<dbReference type="InterPro" id="IPR029044">
    <property type="entry name" value="Nucleotide-diphossugar_trans"/>
</dbReference>
<evidence type="ECO:0000259" key="10">
    <source>
        <dbReference type="Pfam" id="PF00535"/>
    </source>
</evidence>
<dbReference type="GO" id="GO:0005886">
    <property type="term" value="C:plasma membrane"/>
    <property type="evidence" value="ECO:0007669"/>
    <property type="project" value="UniProtKB-SubCell"/>
</dbReference>
<evidence type="ECO:0000256" key="3">
    <source>
        <dbReference type="ARBA" id="ARBA00022676"/>
    </source>
</evidence>
<dbReference type="PANTHER" id="PTHR48090">
    <property type="entry name" value="UNDECAPRENYL-PHOSPHATE 4-DEOXY-4-FORMAMIDO-L-ARABINOSE TRANSFERASE-RELATED"/>
    <property type="match status" value="1"/>
</dbReference>
<dbReference type="AlphaFoldDB" id="A0AAE3QQ38"/>
<sequence length="332" mass="38374">MSFKISVIVPTYNEEKNVWMLAQCLEDILSPINCFYEIIFVDDGSQDNTLTELEKLRQHHNSIHYISFSRNFGHQYALKAGLDMATGDCVISMDADLQHPPALLIPMIDKWQEGYDVVYTQRLEDAKLPFFKRVTSRAFYKLMNWLSDIEIEEGTADFRLMDKVVVNVFKQLPERDLFIRGLVKWMGFKQYCMPYEPNQRYSGTSKYSFKKMLLFALNGITSFSVKPLRLAMIIGFTLSLISFSYAVFAFLSYLFTNWNTSGWTSVIMGVLFIGGLQLIMLGIIGEYIGKLFMQAKQRPSYIVKKNTLDESPTILTKKREFISSIIARQKID</sequence>
<evidence type="ECO:0000256" key="8">
    <source>
        <dbReference type="ARBA" id="ARBA00038152"/>
    </source>
</evidence>